<evidence type="ECO:0000313" key="9">
    <source>
        <dbReference type="EMBL" id="VAX19308.1"/>
    </source>
</evidence>
<organism evidence="9">
    <name type="scientific">hydrothermal vent metagenome</name>
    <dbReference type="NCBI Taxonomy" id="652676"/>
    <lineage>
        <taxon>unclassified sequences</taxon>
        <taxon>metagenomes</taxon>
        <taxon>ecological metagenomes</taxon>
    </lineage>
</organism>
<keyword evidence="1 9" id="KW-0808">Transferase</keyword>
<evidence type="ECO:0000256" key="3">
    <source>
        <dbReference type="ARBA" id="ARBA00022741"/>
    </source>
</evidence>
<dbReference type="GO" id="GO:0000820">
    <property type="term" value="P:regulation of glutamine family amino acid metabolic process"/>
    <property type="evidence" value="ECO:0007669"/>
    <property type="project" value="TreeGrafter"/>
</dbReference>
<dbReference type="GO" id="GO:0008882">
    <property type="term" value="F:[glutamate-ammonia-ligase] adenylyltransferase activity"/>
    <property type="evidence" value="ECO:0007669"/>
    <property type="project" value="UniProtKB-EC"/>
</dbReference>
<dbReference type="CDD" id="cd05401">
    <property type="entry name" value="NT_GlnE_GlnD_like"/>
    <property type="match status" value="1"/>
</dbReference>
<accession>A0A3B1C624</accession>
<dbReference type="Pfam" id="PF03710">
    <property type="entry name" value="GlnE"/>
    <property type="match status" value="2"/>
</dbReference>
<dbReference type="InterPro" id="IPR005190">
    <property type="entry name" value="GlnE_rpt_dom"/>
</dbReference>
<dbReference type="Gene3D" id="3.30.460.10">
    <property type="entry name" value="Beta Polymerase, domain 2"/>
    <property type="match status" value="2"/>
</dbReference>
<dbReference type="PANTHER" id="PTHR30621:SF0">
    <property type="entry name" value="BIFUNCTIONAL GLUTAMINE SYNTHETASE ADENYLYLTRANSFERASE_ADENYLYL-REMOVING ENZYME"/>
    <property type="match status" value="1"/>
</dbReference>
<feature type="domain" description="Glutamate-ammonia ligase adenylyltransferase repeated" evidence="7">
    <location>
        <begin position="344"/>
        <end position="574"/>
    </location>
</feature>
<gene>
    <name evidence="9" type="ORF">MNBD_NITROSPINAE04-125</name>
</gene>
<dbReference type="PANTHER" id="PTHR30621">
    <property type="entry name" value="GLUTAMINE SYNTHETASE ADENYLYLTRANSFERASE"/>
    <property type="match status" value="1"/>
</dbReference>
<dbReference type="Gene3D" id="1.20.120.1510">
    <property type="match status" value="1"/>
</dbReference>
<dbReference type="InterPro" id="IPR023057">
    <property type="entry name" value="GlnE"/>
</dbReference>
<proteinExistence type="predicted"/>
<dbReference type="GO" id="GO:0016874">
    <property type="term" value="F:ligase activity"/>
    <property type="evidence" value="ECO:0007669"/>
    <property type="project" value="UniProtKB-KW"/>
</dbReference>
<dbReference type="GO" id="GO:0005829">
    <property type="term" value="C:cytosol"/>
    <property type="evidence" value="ECO:0007669"/>
    <property type="project" value="TreeGrafter"/>
</dbReference>
<evidence type="ECO:0000259" key="7">
    <source>
        <dbReference type="Pfam" id="PF03710"/>
    </source>
</evidence>
<keyword evidence="3" id="KW-0547">Nucleotide-binding</keyword>
<keyword evidence="9" id="KW-0436">Ligase</keyword>
<evidence type="ECO:0000256" key="6">
    <source>
        <dbReference type="ARBA" id="ARBA00023268"/>
    </source>
</evidence>
<feature type="domain" description="Glutamate-ammonia ligase adenylyltransferase repeated" evidence="7">
    <location>
        <begin position="2"/>
        <end position="68"/>
    </location>
</feature>
<evidence type="ECO:0000256" key="1">
    <source>
        <dbReference type="ARBA" id="ARBA00022679"/>
    </source>
</evidence>
<evidence type="ECO:0000256" key="2">
    <source>
        <dbReference type="ARBA" id="ARBA00022695"/>
    </source>
</evidence>
<dbReference type="SUPFAM" id="SSF81593">
    <property type="entry name" value="Nucleotidyltransferase substrate binding subunit/domain"/>
    <property type="match status" value="2"/>
</dbReference>
<protein>
    <submittedName>
        <fullName evidence="9">Glutamate-ammonia-ligase adenylyltransferase</fullName>
        <ecNumber evidence="9">2.7.7.42</ecNumber>
    </submittedName>
</protein>
<keyword evidence="6" id="KW-0511">Multifunctional enzyme</keyword>
<dbReference type="EMBL" id="UOGA01000151">
    <property type="protein sequence ID" value="VAX19308.1"/>
    <property type="molecule type" value="Genomic_DNA"/>
</dbReference>
<evidence type="ECO:0000259" key="8">
    <source>
        <dbReference type="Pfam" id="PF08335"/>
    </source>
</evidence>
<evidence type="ECO:0000256" key="4">
    <source>
        <dbReference type="ARBA" id="ARBA00022840"/>
    </source>
</evidence>
<name>A0A3B1C624_9ZZZZ</name>
<keyword evidence="5" id="KW-0460">Magnesium</keyword>
<dbReference type="SUPFAM" id="SSF81301">
    <property type="entry name" value="Nucleotidyltransferase"/>
    <property type="match status" value="2"/>
</dbReference>
<dbReference type="AlphaFoldDB" id="A0A3B1C624"/>
<dbReference type="Gene3D" id="1.20.120.330">
    <property type="entry name" value="Nucleotidyltransferases domain 2"/>
    <property type="match status" value="2"/>
</dbReference>
<keyword evidence="4" id="KW-0067">ATP-binding</keyword>
<evidence type="ECO:0000256" key="5">
    <source>
        <dbReference type="ARBA" id="ARBA00022842"/>
    </source>
</evidence>
<dbReference type="GO" id="GO:0005524">
    <property type="term" value="F:ATP binding"/>
    <property type="evidence" value="ECO:0007669"/>
    <property type="project" value="UniProtKB-KW"/>
</dbReference>
<feature type="domain" description="PII-uridylyltransferase/Glutamine-synthetase adenylyltransferase" evidence="8">
    <location>
        <begin position="106"/>
        <end position="234"/>
    </location>
</feature>
<keyword evidence="2 9" id="KW-0548">Nucleotidyltransferase</keyword>
<sequence>MLNDTTEEGFVFRVDLDLRPEGTKGEITNSIGAMEIYYESWGRQWERQALIKARYCGGSRQVAEETLERLHPFVYRKYLDQKAIDEIASIKVRIDQSLVAQKGPKRAGRDIKLGRGGIREIEFIVQALQLLYGARTPELQVKSTLETLDVCDSLGLLSTPHYRDLKEAYIFYRRIENRIQYYHGTQTHLVPENEEMQKLLAKQMGVACEGEGFTLLDEVKRRRERVRKIFDSFFTKSEEKTDETFPVPLDDEKAVADWLDSLRFNQPEMSARALNFLRNGRPFTHPSENSRTIFDRFGPLIVAEAVTTPWPDHVLLGFDALVEARHGRDMLYDLLDKHRPVIKLLSAIFSSSEHLTNILLRHPDILDRMLVFDLVDMPPDTALYRRELESSFEAGGALEDQITRVNSFRIAEMLRLGIRGILGLADRFETMGGLTALAEEYLKVLSKIACGSVDISSGFCDDVRWTLLAAGKLGRREMNFGSDIDLLIFYEGGDCAGDYVTKLAQTIIRLSGIMTPYGAGYQIDMRLRPEGEMGPLTVSYKAMESYYNSRGVAWERLALVGARPISGDEVFSEKVQSVIRRFIFSAPLTAIEAKKIMDIRERIADEKVKPGAVDIKFGRGGMIEIEFICQWLRLERPLSDGERVDERPFTITTLKEAKERAWLEPGVADQLIDGYMLFRSIEDALRMDREQAVNQLPLSGLALYRVARRLNIPGAGPDRFVGYVKGVMKNIRRLYLEFGGARA</sequence>
<reference evidence="9" key="1">
    <citation type="submission" date="2018-06" db="EMBL/GenBank/DDBJ databases">
        <authorList>
            <person name="Zhirakovskaya E."/>
        </authorList>
    </citation>
    <scope>NUCLEOTIDE SEQUENCE</scope>
</reference>
<dbReference type="InterPro" id="IPR043519">
    <property type="entry name" value="NT_sf"/>
</dbReference>
<dbReference type="EC" id="2.7.7.42" evidence="9"/>
<dbReference type="InterPro" id="IPR013546">
    <property type="entry name" value="PII_UdlTrfase/GS_AdlTrfase"/>
</dbReference>
<dbReference type="Pfam" id="PF08335">
    <property type="entry name" value="GlnD_UR_UTase"/>
    <property type="match status" value="2"/>
</dbReference>
<feature type="domain" description="PII-uridylyltransferase/Glutamine-synthetase adenylyltransferase" evidence="8">
    <location>
        <begin position="612"/>
        <end position="735"/>
    </location>
</feature>